<feature type="transmembrane region" description="Helical" evidence="27">
    <location>
        <begin position="287"/>
        <end position="310"/>
    </location>
</feature>
<comment type="cofactor">
    <cofactor evidence="1">
        <name>heme b</name>
        <dbReference type="ChEBI" id="CHEBI:60344"/>
    </cofactor>
</comment>
<feature type="transmembrane region" description="Helical" evidence="27">
    <location>
        <begin position="600"/>
        <end position="616"/>
    </location>
</feature>
<feature type="compositionally biased region" description="Basic and acidic residues" evidence="26">
    <location>
        <begin position="664"/>
        <end position="678"/>
    </location>
</feature>
<comment type="subunit">
    <text evidence="23">The cytochrome bo(3) ubiquinol oxidase complex is a heterooctamer of two A chains, two B chains, two C chains and two D chains.</text>
</comment>
<evidence type="ECO:0000256" key="26">
    <source>
        <dbReference type="SAM" id="MobiDB-lite"/>
    </source>
</evidence>
<evidence type="ECO:0000259" key="28">
    <source>
        <dbReference type="PROSITE" id="PS50855"/>
    </source>
</evidence>
<evidence type="ECO:0000256" key="5">
    <source>
        <dbReference type="ARBA" id="ARBA00012941"/>
    </source>
</evidence>
<evidence type="ECO:0000256" key="15">
    <source>
        <dbReference type="ARBA" id="ARBA00023004"/>
    </source>
</evidence>
<dbReference type="FunFam" id="1.20.210.10:FF:000002">
    <property type="entry name" value="Cytochrome o ubiquinol oxidase, subunit I"/>
    <property type="match status" value="1"/>
</dbReference>
<evidence type="ECO:0000256" key="10">
    <source>
        <dbReference type="ARBA" id="ARBA00022660"/>
    </source>
</evidence>
<sequence length="695" mass="78567">MAYKGDVYAEADPIFGKLNWDVIPFSDPVVFPVMMAVVLGGLGLLSLITYQKKWHYLWSEWFTSVDHKKIGIMYIIVSMVMLVRGFSDAILMRSQQAASTIDASYLPPEHYDQVFTAHGVIMIFFVAMPFVVGLMNIIVPLQIGARDVAFPFLNSLSFWLFVVGVILINLSLFVGEFAATGWLAYPPLSGMDANPWVGVDYWLWSLQISGIGTLLTGINFVVTIIRMRAPGMKMMQMPVFTWTSLCANALIVLAFPILTVTLTLLTLDRYVGTHFFTTDMGGNQMMYVNLIWAWGHPEVYILVLPAFGIFSEITATFSRKRLFGYTSLVWATMVIMVLSFIVWLHHFFTMGAGASVNAFFGIATMIISIPTGVKIFNWLFTMYKGRVEFSASMWWTIAFLITFTIGGMTGVMLAIPAANFVLHNSLFVIAHFHNVIIGGALFGYFAGLTYWFPKATGFTLDERLGKISCALWTVGFFVAFMPVYVLGFNGMTRRLNVADNPEWAPYLWVAAFGVCIVAAGIAVQFYQIFVSIRDRKQNLDLTGDPWNGRTLEWATSSPPPFYNFALLPKIHDRDEHHYAKEHGLAYQKPERYKRIHMPKNTWAGVVISMFSLMFGFAFIWHIWWMVIAGTIGMIASWIVYSFQRSKDYYVEVSEVEAIERKHLAKARGEKTAEHKDGKDDDDFDPSDLKPADYIA</sequence>
<dbReference type="EC" id="7.1.1.3" evidence="5"/>
<dbReference type="OrthoDB" id="9803294at2"/>
<feature type="transmembrane region" description="Helical" evidence="27">
    <location>
        <begin position="427"/>
        <end position="452"/>
    </location>
</feature>
<evidence type="ECO:0000256" key="27">
    <source>
        <dbReference type="SAM" id="Phobius"/>
    </source>
</evidence>
<dbReference type="NCBIfam" id="TIGR02843">
    <property type="entry name" value="CyoB"/>
    <property type="match status" value="1"/>
</dbReference>
<dbReference type="GO" id="GO:0020037">
    <property type="term" value="F:heme binding"/>
    <property type="evidence" value="ECO:0007669"/>
    <property type="project" value="InterPro"/>
</dbReference>
<keyword evidence="10 25" id="KW-0679">Respiratory chain</keyword>
<feature type="transmembrane region" description="Helical" evidence="27">
    <location>
        <begin position="204"/>
        <end position="225"/>
    </location>
</feature>
<evidence type="ECO:0000313" key="29">
    <source>
        <dbReference type="EMBL" id="SKC31003.1"/>
    </source>
</evidence>
<dbReference type="SUPFAM" id="SSF81442">
    <property type="entry name" value="Cytochrome c oxidase subunit I-like"/>
    <property type="match status" value="1"/>
</dbReference>
<evidence type="ECO:0000256" key="4">
    <source>
        <dbReference type="ARBA" id="ARBA00009578"/>
    </source>
</evidence>
<evidence type="ECO:0000256" key="13">
    <source>
        <dbReference type="ARBA" id="ARBA00022982"/>
    </source>
</evidence>
<dbReference type="InterPro" id="IPR036927">
    <property type="entry name" value="Cyt_c_oxase-like_su1_sf"/>
</dbReference>
<dbReference type="CDD" id="cd01662">
    <property type="entry name" value="Ubiquinol_Oxidase_I"/>
    <property type="match status" value="1"/>
</dbReference>
<accession>A0A1T5HW97</accession>
<dbReference type="PANTHER" id="PTHR10422">
    <property type="entry name" value="CYTOCHROME C OXIDASE SUBUNIT 1"/>
    <property type="match status" value="1"/>
</dbReference>
<dbReference type="RefSeq" id="WP_080155841.1">
    <property type="nucleotide sequence ID" value="NZ_FUZI01000001.1"/>
</dbReference>
<dbReference type="EMBL" id="FUZI01000001">
    <property type="protein sequence ID" value="SKC31003.1"/>
    <property type="molecule type" value="Genomic_DNA"/>
</dbReference>
<dbReference type="GO" id="GO:0009486">
    <property type="term" value="F:cytochrome bo3 ubiquinol oxidase activity"/>
    <property type="evidence" value="ECO:0007669"/>
    <property type="project" value="UniProtKB-EC"/>
</dbReference>
<keyword evidence="8" id="KW-1003">Cell membrane</keyword>
<evidence type="ECO:0000256" key="17">
    <source>
        <dbReference type="ARBA" id="ARBA00023136"/>
    </source>
</evidence>
<evidence type="ECO:0000256" key="3">
    <source>
        <dbReference type="ARBA" id="ARBA00004651"/>
    </source>
</evidence>
<evidence type="ECO:0000256" key="19">
    <source>
        <dbReference type="ARBA" id="ARBA00031883"/>
    </source>
</evidence>
<feature type="transmembrane region" description="Helical" evidence="27">
    <location>
        <begin position="622"/>
        <end position="640"/>
    </location>
</feature>
<dbReference type="GO" id="GO:0005886">
    <property type="term" value="C:plasma membrane"/>
    <property type="evidence" value="ECO:0007669"/>
    <property type="project" value="UniProtKB-SubCell"/>
</dbReference>
<evidence type="ECO:0000256" key="9">
    <source>
        <dbReference type="ARBA" id="ARBA00022617"/>
    </source>
</evidence>
<evidence type="ECO:0000256" key="22">
    <source>
        <dbReference type="ARBA" id="ARBA00034455"/>
    </source>
</evidence>
<organism evidence="29 30">
    <name type="scientific">Photobacterium piscicola</name>
    <dbReference type="NCBI Taxonomy" id="1378299"/>
    <lineage>
        <taxon>Bacteria</taxon>
        <taxon>Pseudomonadati</taxon>
        <taxon>Pseudomonadota</taxon>
        <taxon>Gammaproteobacteria</taxon>
        <taxon>Vibrionales</taxon>
        <taxon>Vibrionaceae</taxon>
        <taxon>Photobacterium</taxon>
    </lineage>
</organism>
<feature type="transmembrane region" description="Helical" evidence="27">
    <location>
        <begin position="29"/>
        <end position="50"/>
    </location>
</feature>
<gene>
    <name evidence="29" type="primary">cyoB</name>
    <name evidence="29" type="ORF">CZ809_00481</name>
</gene>
<dbReference type="Proteomes" id="UP000189966">
    <property type="component" value="Unassembled WGS sequence"/>
</dbReference>
<evidence type="ECO:0000256" key="23">
    <source>
        <dbReference type="ARBA" id="ARBA00034513"/>
    </source>
</evidence>
<dbReference type="Pfam" id="PF00115">
    <property type="entry name" value="COX1"/>
    <property type="match status" value="1"/>
</dbReference>
<feature type="domain" description="Cytochrome oxidase subunit I profile" evidence="28">
    <location>
        <begin position="52"/>
        <end position="571"/>
    </location>
</feature>
<feature type="transmembrane region" description="Helical" evidence="27">
    <location>
        <begin position="245"/>
        <end position="267"/>
    </location>
</feature>
<feature type="transmembrane region" description="Helical" evidence="27">
    <location>
        <begin position="506"/>
        <end position="529"/>
    </location>
</feature>
<keyword evidence="16" id="KW-0186">Copper</keyword>
<evidence type="ECO:0000256" key="1">
    <source>
        <dbReference type="ARBA" id="ARBA00001970"/>
    </source>
</evidence>
<reference evidence="29 30" key="1">
    <citation type="submission" date="2017-02" db="EMBL/GenBank/DDBJ databases">
        <authorList>
            <person name="Peterson S.W."/>
        </authorList>
    </citation>
    <scope>NUCLEOTIDE SEQUENCE [LARGE SCALE GENOMIC DNA]</scope>
    <source>
        <strain evidence="30">type strain: NCCB 100098</strain>
    </source>
</reference>
<comment type="cofactor">
    <cofactor evidence="22">
        <name>Fe(II)-heme o</name>
        <dbReference type="ChEBI" id="CHEBI:60530"/>
    </cofactor>
</comment>
<dbReference type="InterPro" id="IPR023615">
    <property type="entry name" value="Cyt_c_Oxase_su1_BS"/>
</dbReference>
<evidence type="ECO:0000256" key="24">
    <source>
        <dbReference type="ARBA" id="ARBA00048190"/>
    </source>
</evidence>
<name>A0A1T5HW97_9GAMM</name>
<keyword evidence="17 27" id="KW-0472">Membrane</keyword>
<dbReference type="GO" id="GO:0022904">
    <property type="term" value="P:respiratory electron transport chain"/>
    <property type="evidence" value="ECO:0007669"/>
    <property type="project" value="TreeGrafter"/>
</dbReference>
<dbReference type="GO" id="GO:0015990">
    <property type="term" value="P:electron transport coupled proton transport"/>
    <property type="evidence" value="ECO:0007669"/>
    <property type="project" value="TreeGrafter"/>
</dbReference>
<comment type="catalytic activity">
    <reaction evidence="24">
        <text>2 a ubiquinol + O2 + n H(+)(in) = 2 a ubiquinone + 2 H2O + n H(+)(out)</text>
        <dbReference type="Rhea" id="RHEA:30251"/>
        <dbReference type="Rhea" id="RHEA-COMP:9565"/>
        <dbReference type="Rhea" id="RHEA-COMP:9566"/>
        <dbReference type="ChEBI" id="CHEBI:15377"/>
        <dbReference type="ChEBI" id="CHEBI:15378"/>
        <dbReference type="ChEBI" id="CHEBI:15379"/>
        <dbReference type="ChEBI" id="CHEBI:16389"/>
        <dbReference type="ChEBI" id="CHEBI:17976"/>
        <dbReference type="EC" id="7.1.1.3"/>
    </reaction>
</comment>
<comment type="cofactor">
    <cofactor evidence="2">
        <name>Cu(2+)</name>
        <dbReference type="ChEBI" id="CHEBI:29036"/>
    </cofactor>
</comment>
<comment type="similarity">
    <text evidence="4 25">Belongs to the heme-copper respiratory oxidase family.</text>
</comment>
<dbReference type="PANTHER" id="PTHR10422:SF35">
    <property type="entry name" value="CYTOCHROME BO(3) UBIQUINOL OXIDASE SUBUNIT 1"/>
    <property type="match status" value="1"/>
</dbReference>
<feature type="transmembrane region" description="Helical" evidence="27">
    <location>
        <begin position="158"/>
        <end position="184"/>
    </location>
</feature>
<keyword evidence="14 27" id="KW-1133">Transmembrane helix</keyword>
<keyword evidence="29" id="KW-0560">Oxidoreductase</keyword>
<evidence type="ECO:0000256" key="25">
    <source>
        <dbReference type="RuleBase" id="RU000370"/>
    </source>
</evidence>
<evidence type="ECO:0000256" key="12">
    <source>
        <dbReference type="ARBA" id="ARBA00022723"/>
    </source>
</evidence>
<keyword evidence="7 25" id="KW-0813">Transport</keyword>
<dbReference type="InterPro" id="IPR014207">
    <property type="entry name" value="Cyt_c_ubiqinol_oxidase_su1"/>
</dbReference>
<evidence type="ECO:0000256" key="11">
    <source>
        <dbReference type="ARBA" id="ARBA00022692"/>
    </source>
</evidence>
<feature type="region of interest" description="Disordered" evidence="26">
    <location>
        <begin position="664"/>
        <end position="695"/>
    </location>
</feature>
<dbReference type="GO" id="GO:0046872">
    <property type="term" value="F:metal ion binding"/>
    <property type="evidence" value="ECO:0007669"/>
    <property type="project" value="UniProtKB-KW"/>
</dbReference>
<feature type="transmembrane region" description="Helical" evidence="27">
    <location>
        <begin position="322"/>
        <end position="346"/>
    </location>
</feature>
<dbReference type="GO" id="GO:0004129">
    <property type="term" value="F:cytochrome-c oxidase activity"/>
    <property type="evidence" value="ECO:0007669"/>
    <property type="project" value="InterPro"/>
</dbReference>
<dbReference type="GO" id="GO:0009060">
    <property type="term" value="P:aerobic respiration"/>
    <property type="evidence" value="ECO:0007669"/>
    <property type="project" value="InterPro"/>
</dbReference>
<evidence type="ECO:0000256" key="20">
    <source>
        <dbReference type="ARBA" id="ARBA00032190"/>
    </source>
</evidence>
<feature type="transmembrane region" description="Helical" evidence="27">
    <location>
        <begin position="358"/>
        <end position="380"/>
    </location>
</feature>
<proteinExistence type="inferred from homology"/>
<dbReference type="AlphaFoldDB" id="A0A1T5HW97"/>
<evidence type="ECO:0000256" key="18">
    <source>
        <dbReference type="ARBA" id="ARBA00030075"/>
    </source>
</evidence>
<evidence type="ECO:0000256" key="2">
    <source>
        <dbReference type="ARBA" id="ARBA00001973"/>
    </source>
</evidence>
<keyword evidence="12" id="KW-0479">Metal-binding</keyword>
<keyword evidence="13 25" id="KW-0249">Electron transport</keyword>
<evidence type="ECO:0000313" key="30">
    <source>
        <dbReference type="Proteomes" id="UP000189966"/>
    </source>
</evidence>
<evidence type="ECO:0000256" key="7">
    <source>
        <dbReference type="ARBA" id="ARBA00022448"/>
    </source>
</evidence>
<evidence type="ECO:0000256" key="8">
    <source>
        <dbReference type="ARBA" id="ARBA00022475"/>
    </source>
</evidence>
<feature type="transmembrane region" description="Helical" evidence="27">
    <location>
        <begin position="114"/>
        <end position="138"/>
    </location>
</feature>
<feature type="compositionally biased region" description="Basic and acidic residues" evidence="26">
    <location>
        <begin position="686"/>
        <end position="695"/>
    </location>
</feature>
<comment type="subcellular location">
    <subcellularLocation>
        <location evidence="3">Cell membrane</location>
        <topology evidence="3">Multi-pass membrane protein</topology>
    </subcellularLocation>
</comment>
<evidence type="ECO:0000256" key="14">
    <source>
        <dbReference type="ARBA" id="ARBA00022989"/>
    </source>
</evidence>
<dbReference type="PROSITE" id="PS50855">
    <property type="entry name" value="COX1"/>
    <property type="match status" value="1"/>
</dbReference>
<feature type="transmembrane region" description="Helical" evidence="27">
    <location>
        <begin position="71"/>
        <end position="94"/>
    </location>
</feature>
<dbReference type="Gene3D" id="1.20.210.10">
    <property type="entry name" value="Cytochrome c oxidase-like, subunit I domain"/>
    <property type="match status" value="1"/>
</dbReference>
<dbReference type="PRINTS" id="PR01165">
    <property type="entry name" value="CYCOXIDASEI"/>
</dbReference>
<evidence type="ECO:0000256" key="16">
    <source>
        <dbReference type="ARBA" id="ARBA00023008"/>
    </source>
</evidence>
<dbReference type="PROSITE" id="PS00077">
    <property type="entry name" value="COX1_CUB"/>
    <property type="match status" value="1"/>
</dbReference>
<dbReference type="GO" id="GO:0016682">
    <property type="term" value="F:oxidoreductase activity, acting on diphenols and related substances as donors, oxygen as acceptor"/>
    <property type="evidence" value="ECO:0007669"/>
    <property type="project" value="InterPro"/>
</dbReference>
<evidence type="ECO:0000256" key="21">
    <source>
        <dbReference type="ARBA" id="ARBA00032435"/>
    </source>
</evidence>
<dbReference type="InterPro" id="IPR000883">
    <property type="entry name" value="Cyt_C_Oxase_1"/>
</dbReference>
<evidence type="ECO:0000256" key="6">
    <source>
        <dbReference type="ARBA" id="ARBA00014691"/>
    </source>
</evidence>
<keyword evidence="11 25" id="KW-0812">Transmembrane</keyword>
<feature type="transmembrane region" description="Helical" evidence="27">
    <location>
        <begin position="464"/>
        <end position="486"/>
    </location>
</feature>
<feature type="transmembrane region" description="Helical" evidence="27">
    <location>
        <begin position="392"/>
        <end position="415"/>
    </location>
</feature>
<keyword evidence="9 25" id="KW-0349">Heme</keyword>
<protein>
    <recommendedName>
        <fullName evidence="6">Cytochrome bo(3) ubiquinol oxidase subunit 1</fullName>
        <ecNumber evidence="5">7.1.1.3</ecNumber>
    </recommendedName>
    <alternativeName>
        <fullName evidence="20">Cytochrome o ubiquinol oxidase subunit 1</fullName>
    </alternativeName>
    <alternativeName>
        <fullName evidence="18">Oxidase bo(3) subunit 1</fullName>
    </alternativeName>
    <alternativeName>
        <fullName evidence="21">Ubiquinol oxidase polypeptide I</fullName>
    </alternativeName>
    <alternativeName>
        <fullName evidence="19">Ubiquinol oxidase subunit 1</fullName>
    </alternativeName>
</protein>
<dbReference type="InterPro" id="IPR023616">
    <property type="entry name" value="Cyt_c_oxase-like_su1_dom"/>
</dbReference>
<keyword evidence="15" id="KW-0408">Iron</keyword>